<dbReference type="KEGG" id="pphr:APZ00_16610"/>
<dbReference type="AlphaFoldDB" id="A0A0U3P4A5"/>
<name>A0A0U3P4A5_9HYPH</name>
<dbReference type="InterPro" id="IPR031730">
    <property type="entry name" value="Carbam_trans_C"/>
</dbReference>
<evidence type="ECO:0000313" key="5">
    <source>
        <dbReference type="Proteomes" id="UP000064921"/>
    </source>
</evidence>
<dbReference type="STRING" id="121719.APZ00_16610"/>
<dbReference type="Gene3D" id="3.90.870.20">
    <property type="entry name" value="Carbamoyltransferase, C-terminal domain"/>
    <property type="match status" value="1"/>
</dbReference>
<keyword evidence="4" id="KW-0808">Transferase</keyword>
<reference evidence="4 5" key="1">
    <citation type="submission" date="2015-10" db="EMBL/GenBank/DDBJ databases">
        <title>The world's first case of liver abscess caused by Pannonibacter phragmitetus.</title>
        <authorList>
            <person name="Ming D."/>
            <person name="Wang M."/>
            <person name="Zhou Y."/>
            <person name="Jiang T."/>
            <person name="Hu S."/>
        </authorList>
    </citation>
    <scope>NUCLEOTIDE SEQUENCE [LARGE SCALE GENOMIC DNA]</scope>
    <source>
        <strain evidence="4 5">31801</strain>
    </source>
</reference>
<dbReference type="RefSeq" id="WP_058899579.1">
    <property type="nucleotide sequence ID" value="NZ_CP013068.1"/>
</dbReference>
<feature type="domain" description="Carbamoyltransferase" evidence="2">
    <location>
        <begin position="6"/>
        <end position="339"/>
    </location>
</feature>
<dbReference type="SUPFAM" id="SSF53067">
    <property type="entry name" value="Actin-like ATPase domain"/>
    <property type="match status" value="1"/>
</dbReference>
<feature type="domain" description="Carbamoyltransferase C-terminal" evidence="3">
    <location>
        <begin position="394"/>
        <end position="562"/>
    </location>
</feature>
<dbReference type="InterPro" id="IPR043129">
    <property type="entry name" value="ATPase_NBD"/>
</dbReference>
<dbReference type="Pfam" id="PF02543">
    <property type="entry name" value="Carbam_trans_N"/>
    <property type="match status" value="1"/>
</dbReference>
<dbReference type="EMBL" id="CP013068">
    <property type="protein sequence ID" value="ALV28486.1"/>
    <property type="molecule type" value="Genomic_DNA"/>
</dbReference>
<sequence length="565" mass="60667">MTTWYLGLSTSGHDPALAIVNEAGQVVYAEATERFLQDKRAWGIAPDHAPHLERALKACGASPETDRFCVGTSWKAMKAQMDVNVHDAMLPALDTLWMRGLHATQQAMAGHSLLRLGVAPERQHLLRHEHHLCHAVTAAWFAPVSDALVLVLDGEGDAGAVSAYAMQDRRIKRLWRSWGPGSLGTFYGWLTFRCGFDWRLGEEWKVMGLAAFGKVLPDLQGALERLLTVRDGRLVFPAVEVIAGIQHMAAAHAREPHEPLMQAADLAASGQAAYSALADAVILDLIRQQDGQGPFDLLLSGGCALNSSYNGSAAARLGLRAIHVPPCPADDGNAIGAALLSWMQDQERHTLPASPDGAPFLGREAETGGCDLRSHLNGFQVEDVTGRSAAAVAGALAQGRTVGTFRGRAEFGPRALGNRSILADPARAGMKDHVNAAIKGREAYRPFAPAVGEHDAASWFTGPQSSPYMSMTLPWRQARMGLVPAVVHADGTGRAQTVTQQMYPWMSELLDGMERHTGQAVLLNTSFNIMGKPMVDTLEDALAVLCTTGLDAVLAGDLLISKPDR</sequence>
<dbReference type="PANTHER" id="PTHR34847">
    <property type="entry name" value="NODULATION PROTEIN U"/>
    <property type="match status" value="1"/>
</dbReference>
<dbReference type="InterPro" id="IPR003696">
    <property type="entry name" value="Carbtransf_dom"/>
</dbReference>
<dbReference type="GO" id="GO:0016740">
    <property type="term" value="F:transferase activity"/>
    <property type="evidence" value="ECO:0007669"/>
    <property type="project" value="UniProtKB-KW"/>
</dbReference>
<dbReference type="Pfam" id="PF16861">
    <property type="entry name" value="Carbam_trans_C"/>
    <property type="match status" value="1"/>
</dbReference>
<dbReference type="Gene3D" id="3.30.420.40">
    <property type="match status" value="2"/>
</dbReference>
<dbReference type="InterPro" id="IPR038152">
    <property type="entry name" value="Carbam_trans_C_sf"/>
</dbReference>
<gene>
    <name evidence="4" type="ORF">APZ00_16610</name>
</gene>
<comment type="similarity">
    <text evidence="1">Belongs to the NodU/CmcH family.</text>
</comment>
<evidence type="ECO:0000313" key="4">
    <source>
        <dbReference type="EMBL" id="ALV28486.1"/>
    </source>
</evidence>
<evidence type="ECO:0000259" key="2">
    <source>
        <dbReference type="Pfam" id="PF02543"/>
    </source>
</evidence>
<dbReference type="InterPro" id="IPR051338">
    <property type="entry name" value="NodU/CmcH_Carbamoyltrnsfr"/>
</dbReference>
<proteinExistence type="inferred from homology"/>
<dbReference type="PANTHER" id="PTHR34847:SF1">
    <property type="entry name" value="NODULATION PROTEIN U"/>
    <property type="match status" value="1"/>
</dbReference>
<dbReference type="Proteomes" id="UP000064921">
    <property type="component" value="Chromosome"/>
</dbReference>
<organism evidence="4 5">
    <name type="scientific">Pannonibacter phragmitetus</name>
    <dbReference type="NCBI Taxonomy" id="121719"/>
    <lineage>
        <taxon>Bacteria</taxon>
        <taxon>Pseudomonadati</taxon>
        <taxon>Pseudomonadota</taxon>
        <taxon>Alphaproteobacteria</taxon>
        <taxon>Hyphomicrobiales</taxon>
        <taxon>Stappiaceae</taxon>
        <taxon>Pannonibacter</taxon>
    </lineage>
</organism>
<accession>A0A0U3P4A5</accession>
<keyword evidence="5" id="KW-1185">Reference proteome</keyword>
<protein>
    <submittedName>
        <fullName evidence="4">Carbamoyl transferase</fullName>
    </submittedName>
</protein>
<dbReference type="CDD" id="cd24033">
    <property type="entry name" value="ASKHA_NBD_NodU_CmcH-like_N"/>
    <property type="match status" value="1"/>
</dbReference>
<evidence type="ECO:0000256" key="1">
    <source>
        <dbReference type="ARBA" id="ARBA00006129"/>
    </source>
</evidence>
<evidence type="ECO:0000259" key="3">
    <source>
        <dbReference type="Pfam" id="PF16861"/>
    </source>
</evidence>